<evidence type="ECO:0000313" key="2">
    <source>
        <dbReference type="EMBL" id="AEB41523.1"/>
    </source>
</evidence>
<dbReference type="RefSeq" id="WP_013712601.1">
    <property type="nucleotide sequence ID" value="NC_015408.1"/>
</dbReference>
<feature type="transmembrane region" description="Helical" evidence="1">
    <location>
        <begin position="36"/>
        <end position="58"/>
    </location>
</feature>
<dbReference type="Proteomes" id="UP000008305">
    <property type="component" value="Chromosome"/>
</dbReference>
<dbReference type="EMBL" id="CP002608">
    <property type="protein sequence ID" value="AEB41523.1"/>
    <property type="molecule type" value="Genomic_DNA"/>
</dbReference>
<reference evidence="2 3" key="1">
    <citation type="journal article" date="2011" name="J. Bacteriol.">
        <title>Genome sequence of the obligate intracellular animal pathogen Chlamydia pecorum E58.</title>
        <authorList>
            <person name="Mojica S."/>
            <person name="Huot Creasy H."/>
            <person name="Daugherty S."/>
            <person name="Read T.D."/>
            <person name="Kim T."/>
            <person name="Kaltenboeck B."/>
            <person name="Bavoil P."/>
            <person name="Myers G.S."/>
        </authorList>
    </citation>
    <scope>NUCLEOTIDE SEQUENCE [LARGE SCALE GENOMIC DNA]</scope>
    <source>
        <strain evidence="2 3">E58</strain>
    </source>
</reference>
<dbReference type="KEGG" id="cpm:G5S_0547"/>
<keyword evidence="1" id="KW-0812">Transmembrane</keyword>
<proteinExistence type="predicted"/>
<keyword evidence="3" id="KW-1185">Reference proteome</keyword>
<evidence type="ECO:0000313" key="3">
    <source>
        <dbReference type="Proteomes" id="UP000008305"/>
    </source>
</evidence>
<gene>
    <name evidence="2" type="ordered locus">G5S_0547</name>
</gene>
<organism evidence="2 3">
    <name type="scientific">Chlamydia pecorum (strain ATCC VR-628 / DSM 29919 / E58)</name>
    <name type="common">Chlamydophila pecorum</name>
    <dbReference type="NCBI Taxonomy" id="331635"/>
    <lineage>
        <taxon>Bacteria</taxon>
        <taxon>Pseudomonadati</taxon>
        <taxon>Chlamydiota</taxon>
        <taxon>Chlamydiia</taxon>
        <taxon>Chlamydiales</taxon>
        <taxon>Chlamydiaceae</taxon>
        <taxon>Chlamydia/Chlamydophila group</taxon>
        <taxon>Chlamydia</taxon>
    </lineage>
</organism>
<evidence type="ECO:0000256" key="1">
    <source>
        <dbReference type="SAM" id="Phobius"/>
    </source>
</evidence>
<feature type="transmembrane region" description="Helical" evidence="1">
    <location>
        <begin position="64"/>
        <end position="86"/>
    </location>
</feature>
<name>A0AA34WHW9_CHLPE</name>
<accession>A0AA34WHW9</accession>
<keyword evidence="1" id="KW-1133">Transmembrane helix</keyword>
<sequence>MENNGTLSLSFAGQIRAVPFAKEELAIQRQKFVTKITCLILLAILTAATFSLGVGLTIALTNPAFLVLFIATALLTVIGIMSYLHLTAKPTPDWEKVLLSYFSSIPAHTVCGMDGQSTQQQNFDFYCVKSNPKFKLGIQTDSAPFSATPRVLPKKCEGGAMIFNTIDPHSATIAQTTNLSHAIYAKMHKDWLTCDTRDCSINAPEPFFPTEARVALCKHFKEWPSPMYLGHVRGPKVDEFPEEGEETTEHYYTRAFCAYVKCLEKAIEEKVSVVALPLFSSAYEISRNEKRPKSTSYTWPMECNLFCKKALLEAIHDTALKFKNASLLVLLQDPYAPLAKAAPEEETSN</sequence>
<dbReference type="AlphaFoldDB" id="A0AA34WHW9"/>
<keyword evidence="1" id="KW-0472">Membrane</keyword>
<protein>
    <submittedName>
        <fullName evidence="2">Uncharacterized protein</fullName>
    </submittedName>
</protein>